<accession>A0A5J5QM23</accession>
<evidence type="ECO:0000256" key="2">
    <source>
        <dbReference type="RuleBase" id="RU361125"/>
    </source>
</evidence>
<reference evidence="6" key="1">
    <citation type="journal article" date="2020" name="Nat. Genet.">
        <title>Genomic diversifications of five Gossypium allopolyploid species and their impact on cotton improvement.</title>
        <authorList>
            <person name="Chen Z.J."/>
            <person name="Sreedasyam A."/>
            <person name="Ando A."/>
            <person name="Song Q."/>
            <person name="De Santiago L.M."/>
            <person name="Hulse-Kemp A.M."/>
            <person name="Ding M."/>
            <person name="Ye W."/>
            <person name="Kirkbride R.C."/>
            <person name="Jenkins J."/>
            <person name="Plott C."/>
            <person name="Lovell J."/>
            <person name="Lin Y.M."/>
            <person name="Vaughn R."/>
            <person name="Liu B."/>
            <person name="Simpson S."/>
            <person name="Scheffler B.E."/>
            <person name="Wen L."/>
            <person name="Saski C.A."/>
            <person name="Grover C.E."/>
            <person name="Hu G."/>
            <person name="Conover J.L."/>
            <person name="Carlson J.W."/>
            <person name="Shu S."/>
            <person name="Boston L.B."/>
            <person name="Williams M."/>
            <person name="Peterson D.G."/>
            <person name="McGee K."/>
            <person name="Jones D.C."/>
            <person name="Wendel J.F."/>
            <person name="Stelly D.M."/>
            <person name="Grimwood J."/>
            <person name="Schmutz J."/>
        </authorList>
    </citation>
    <scope>NUCLEOTIDE SEQUENCE [LARGE SCALE GENOMIC DNA]</scope>
    <source>
        <strain evidence="6">cv. 3-79</strain>
    </source>
</reference>
<keyword evidence="6" id="KW-1185">Reference proteome</keyword>
<dbReference type="Proteomes" id="UP000327439">
    <property type="component" value="Chromosome D08"/>
</dbReference>
<dbReference type="PANTHER" id="PTHR16517">
    <property type="entry name" value="TUBBY-RELATED"/>
    <property type="match status" value="1"/>
</dbReference>
<organism evidence="5 6">
    <name type="scientific">Gossypium barbadense</name>
    <name type="common">Sea Island cotton</name>
    <name type="synonym">Hibiscus barbadensis</name>
    <dbReference type="NCBI Taxonomy" id="3634"/>
    <lineage>
        <taxon>Eukaryota</taxon>
        <taxon>Viridiplantae</taxon>
        <taxon>Streptophyta</taxon>
        <taxon>Embryophyta</taxon>
        <taxon>Tracheophyta</taxon>
        <taxon>Spermatophyta</taxon>
        <taxon>Magnoliopsida</taxon>
        <taxon>eudicotyledons</taxon>
        <taxon>Gunneridae</taxon>
        <taxon>Pentapetalae</taxon>
        <taxon>rosids</taxon>
        <taxon>malvids</taxon>
        <taxon>Malvales</taxon>
        <taxon>Malvaceae</taxon>
        <taxon>Malvoideae</taxon>
        <taxon>Gossypium</taxon>
    </lineage>
</organism>
<dbReference type="InterPro" id="IPR000007">
    <property type="entry name" value="Tubby_C"/>
</dbReference>
<evidence type="ECO:0000313" key="6">
    <source>
        <dbReference type="Proteomes" id="UP000327439"/>
    </source>
</evidence>
<dbReference type="PROSITE" id="PS01200">
    <property type="entry name" value="TUB_1"/>
    <property type="match status" value="1"/>
</dbReference>
<dbReference type="Gene3D" id="3.20.90.10">
    <property type="entry name" value="Tubby Protein, Chain A"/>
    <property type="match status" value="1"/>
</dbReference>
<dbReference type="CDD" id="cd22153">
    <property type="entry name" value="F-box_AtTLP-like"/>
    <property type="match status" value="1"/>
</dbReference>
<evidence type="ECO:0000256" key="3">
    <source>
        <dbReference type="SAM" id="MobiDB-lite"/>
    </source>
</evidence>
<dbReference type="Pfam" id="PF01167">
    <property type="entry name" value="Tub"/>
    <property type="match status" value="1"/>
</dbReference>
<gene>
    <name evidence="5" type="ORF">ES319_D08G281000v1</name>
</gene>
<dbReference type="AlphaFoldDB" id="A0A5J5QM23"/>
<dbReference type="InterPro" id="IPR018066">
    <property type="entry name" value="Tubby_C_CS"/>
</dbReference>
<evidence type="ECO:0000256" key="1">
    <source>
        <dbReference type="ARBA" id="ARBA00007129"/>
    </source>
</evidence>
<proteinExistence type="inferred from homology"/>
<protein>
    <recommendedName>
        <fullName evidence="2">Tubby-like F-box protein</fullName>
    </recommendedName>
</protein>
<feature type="region of interest" description="Disordered" evidence="3">
    <location>
        <begin position="23"/>
        <end position="56"/>
    </location>
</feature>
<feature type="region of interest" description="Disordered" evidence="3">
    <location>
        <begin position="207"/>
        <end position="226"/>
    </location>
</feature>
<feature type="compositionally biased region" description="Low complexity" evidence="3">
    <location>
        <begin position="23"/>
        <end position="38"/>
    </location>
</feature>
<dbReference type="PANTHER" id="PTHR16517:SF50">
    <property type="entry name" value="TUBBY-LIKE F-BOX PROTEIN 7"/>
    <property type="match status" value="1"/>
</dbReference>
<comment type="similarity">
    <text evidence="1 2">Belongs to the TUB family.</text>
</comment>
<dbReference type="PRINTS" id="PR01573">
    <property type="entry name" value="SUPERTUBBY"/>
</dbReference>
<dbReference type="PROSITE" id="PS01201">
    <property type="entry name" value="TUB_2"/>
    <property type="match status" value="1"/>
</dbReference>
<feature type="domain" description="Tubby C-terminal" evidence="4">
    <location>
        <begin position="118"/>
        <end position="379"/>
    </location>
</feature>
<dbReference type="GO" id="GO:0006355">
    <property type="term" value="P:regulation of DNA-templated transcription"/>
    <property type="evidence" value="ECO:0007669"/>
    <property type="project" value="UniProtKB-ARBA"/>
</dbReference>
<dbReference type="EMBL" id="CM018222">
    <property type="protein sequence ID" value="KAB2019189.1"/>
    <property type="molecule type" value="Genomic_DNA"/>
</dbReference>
<sequence>MSCSSSFKKSSCLSRRLSRSLRSYTKSASSGTISTAASQPEFNLASAEEEEEGGESWSTMLPELLSDILERVEASEDQWPSRQNVVASACVCKKWREVTREIVKASPASGKITFPSCLKQPGPRNLPNQCIITRNKKNSTFYLYLALSPSFTDKGKFLLAARRYRQGAHIEYIISLDADDLSEGSNAYVGKLSSDFLGTNFTIFDSQPPHSGAKPGSSRASRRFASKQISPQVPAGNFKVGQLSYKFNLLKSRGPRRMVCSIKCPLPEENTAEYKHLDNGKMKMPANTTSSHTVLKNKAPRWHEHLQCWCLNFHGRVTVASVKNFQLSATVDPNSGGEVDNETVVLQFGKVGEHTFTMDYRQPLSAFLAFAICLTSFGTKLACE</sequence>
<dbReference type="OrthoDB" id="8775810at2759"/>
<dbReference type="SUPFAM" id="SSF54518">
    <property type="entry name" value="Tubby C-terminal domain-like"/>
    <property type="match status" value="1"/>
</dbReference>
<dbReference type="InterPro" id="IPR025659">
    <property type="entry name" value="Tubby-like_C"/>
</dbReference>
<evidence type="ECO:0000313" key="5">
    <source>
        <dbReference type="EMBL" id="KAB2019189.1"/>
    </source>
</evidence>
<evidence type="ECO:0000259" key="4">
    <source>
        <dbReference type="Pfam" id="PF01167"/>
    </source>
</evidence>
<name>A0A5J5QM23_GOSBA</name>